<dbReference type="PROSITE" id="PS50075">
    <property type="entry name" value="CARRIER"/>
    <property type="match status" value="1"/>
</dbReference>
<feature type="compositionally biased region" description="Low complexity" evidence="10">
    <location>
        <begin position="528"/>
        <end position="547"/>
    </location>
</feature>
<dbReference type="Gene3D" id="3.40.50.720">
    <property type="entry name" value="NAD(P)-binding Rossmann-like Domain"/>
    <property type="match status" value="2"/>
</dbReference>
<dbReference type="OrthoDB" id="9778690at2"/>
<dbReference type="InterPro" id="IPR020807">
    <property type="entry name" value="PKS_DH"/>
</dbReference>
<dbReference type="Pfam" id="PF00550">
    <property type="entry name" value="PP-binding"/>
    <property type="match status" value="1"/>
</dbReference>
<dbReference type="Gene3D" id="3.10.129.110">
    <property type="entry name" value="Polyketide synthase dehydratase"/>
    <property type="match status" value="1"/>
</dbReference>
<feature type="domain" description="PKS/mFAS DH" evidence="13">
    <location>
        <begin position="931"/>
        <end position="1205"/>
    </location>
</feature>
<dbReference type="InterPro" id="IPR029063">
    <property type="entry name" value="SAM-dependent_MTases_sf"/>
</dbReference>
<evidence type="ECO:0000313" key="15">
    <source>
        <dbReference type="Proteomes" id="UP000327000"/>
    </source>
</evidence>
<evidence type="ECO:0000256" key="5">
    <source>
        <dbReference type="ARBA" id="ARBA00022857"/>
    </source>
</evidence>
<evidence type="ECO:0000256" key="6">
    <source>
        <dbReference type="ARBA" id="ARBA00023194"/>
    </source>
</evidence>
<feature type="region of interest" description="N-terminal hotdog fold" evidence="9">
    <location>
        <begin position="931"/>
        <end position="1050"/>
    </location>
</feature>
<dbReference type="GO" id="GO:0004315">
    <property type="term" value="F:3-oxoacyl-[acyl-carrier-protein] synthase activity"/>
    <property type="evidence" value="ECO:0007669"/>
    <property type="project" value="InterPro"/>
</dbReference>
<dbReference type="PROSITE" id="PS00012">
    <property type="entry name" value="PHOSPHOPANTETHEINE"/>
    <property type="match status" value="1"/>
</dbReference>
<feature type="active site" description="Proton donor; for dehydratase activity" evidence="9">
    <location>
        <position position="1122"/>
    </location>
</feature>
<keyword evidence="7" id="KW-0511">Multifunctional enzyme</keyword>
<keyword evidence="3" id="KW-0597">Phosphoprotein</keyword>
<evidence type="ECO:0000259" key="12">
    <source>
        <dbReference type="PROSITE" id="PS52004"/>
    </source>
</evidence>
<dbReference type="Pfam" id="PF08659">
    <property type="entry name" value="KR"/>
    <property type="match status" value="1"/>
</dbReference>
<feature type="domain" description="Carrier" evidence="11">
    <location>
        <begin position="2514"/>
        <end position="2592"/>
    </location>
</feature>
<dbReference type="InterPro" id="IPR001227">
    <property type="entry name" value="Ac_transferase_dom_sf"/>
</dbReference>
<feature type="domain" description="Ketosynthase family 3 (KS3)" evidence="12">
    <location>
        <begin position="13"/>
        <end position="436"/>
    </location>
</feature>
<gene>
    <name evidence="14" type="ORF">FRZ00_12175</name>
</gene>
<dbReference type="Pfam" id="PF21089">
    <property type="entry name" value="PKS_DH_N"/>
    <property type="match status" value="1"/>
</dbReference>
<organism evidence="14 15">
    <name type="scientific">Streptomyces mobaraensis</name>
    <name type="common">Streptoverticillium mobaraense</name>
    <dbReference type="NCBI Taxonomy" id="35621"/>
    <lineage>
        <taxon>Bacteria</taxon>
        <taxon>Bacillati</taxon>
        <taxon>Actinomycetota</taxon>
        <taxon>Actinomycetes</taxon>
        <taxon>Kitasatosporales</taxon>
        <taxon>Streptomycetaceae</taxon>
        <taxon>Streptomyces</taxon>
    </lineage>
</organism>
<dbReference type="InterPro" id="IPR013217">
    <property type="entry name" value="Methyltransf_12"/>
</dbReference>
<dbReference type="Gene3D" id="3.30.70.3290">
    <property type="match status" value="1"/>
</dbReference>
<dbReference type="Pfam" id="PF00107">
    <property type="entry name" value="ADH_zinc_N"/>
    <property type="match status" value="1"/>
</dbReference>
<dbReference type="InterPro" id="IPR013149">
    <property type="entry name" value="ADH-like_C"/>
</dbReference>
<dbReference type="CDD" id="cd00833">
    <property type="entry name" value="PKS"/>
    <property type="match status" value="1"/>
</dbReference>
<dbReference type="InterPro" id="IPR050091">
    <property type="entry name" value="PKS_NRPS_Biosynth_Enz"/>
</dbReference>
<evidence type="ECO:0000256" key="10">
    <source>
        <dbReference type="SAM" id="MobiDB-lite"/>
    </source>
</evidence>
<dbReference type="Gene3D" id="1.10.1200.10">
    <property type="entry name" value="ACP-like"/>
    <property type="match status" value="1"/>
</dbReference>
<dbReference type="SMART" id="SM00826">
    <property type="entry name" value="PKS_DH"/>
    <property type="match status" value="1"/>
</dbReference>
<dbReference type="Pfam" id="PF08240">
    <property type="entry name" value="ADH_N"/>
    <property type="match status" value="1"/>
</dbReference>
<dbReference type="FunFam" id="3.40.366.10:FF:000002">
    <property type="entry name" value="Probable polyketide synthase 2"/>
    <property type="match status" value="1"/>
</dbReference>
<dbReference type="InterPro" id="IPR020841">
    <property type="entry name" value="PKS_Beta-ketoAc_synthase_dom"/>
</dbReference>
<dbReference type="InterPro" id="IPR036291">
    <property type="entry name" value="NAD(P)-bd_dom_sf"/>
</dbReference>
<evidence type="ECO:0000259" key="11">
    <source>
        <dbReference type="PROSITE" id="PS50075"/>
    </source>
</evidence>
<feature type="active site" description="Proton acceptor; for dehydratase activity" evidence="9">
    <location>
        <position position="960"/>
    </location>
</feature>
<dbReference type="SMART" id="SM00827">
    <property type="entry name" value="PKS_AT"/>
    <property type="match status" value="1"/>
</dbReference>
<dbReference type="Proteomes" id="UP000327000">
    <property type="component" value="Unassembled WGS sequence"/>
</dbReference>
<dbReference type="InterPro" id="IPR018201">
    <property type="entry name" value="Ketoacyl_synth_AS"/>
</dbReference>
<dbReference type="SUPFAM" id="SSF47336">
    <property type="entry name" value="ACP-like"/>
    <property type="match status" value="1"/>
</dbReference>
<evidence type="ECO:0000256" key="9">
    <source>
        <dbReference type="PROSITE-ProRule" id="PRU01363"/>
    </source>
</evidence>
<dbReference type="SMART" id="SM00829">
    <property type="entry name" value="PKS_ER"/>
    <property type="match status" value="1"/>
</dbReference>
<dbReference type="InterPro" id="IPR036736">
    <property type="entry name" value="ACP-like_sf"/>
</dbReference>
<dbReference type="SUPFAM" id="SSF52151">
    <property type="entry name" value="FabD/lysophospholipase-like"/>
    <property type="match status" value="1"/>
</dbReference>
<protein>
    <submittedName>
        <fullName evidence="14">SDR family NAD(P)-dependent oxidoreductase</fullName>
    </submittedName>
</protein>
<name>A0A5N5W9I3_STRMB</name>
<dbReference type="InterPro" id="IPR020843">
    <property type="entry name" value="ER"/>
</dbReference>
<dbReference type="InterPro" id="IPR011032">
    <property type="entry name" value="GroES-like_sf"/>
</dbReference>
<keyword evidence="4" id="KW-0808">Transferase</keyword>
<dbReference type="Gene3D" id="3.40.50.150">
    <property type="entry name" value="Vaccinia Virus protein VP39"/>
    <property type="match status" value="1"/>
</dbReference>
<keyword evidence="5" id="KW-0521">NADP</keyword>
<dbReference type="InterPro" id="IPR049551">
    <property type="entry name" value="PKS_DH_C"/>
</dbReference>
<dbReference type="Pfam" id="PF00109">
    <property type="entry name" value="ketoacyl-synt"/>
    <property type="match status" value="1"/>
</dbReference>
<dbReference type="Pfam" id="PF16197">
    <property type="entry name" value="KAsynt_C_assoc"/>
    <property type="match status" value="1"/>
</dbReference>
<dbReference type="PROSITE" id="PS52019">
    <property type="entry name" value="PKS_MFAS_DH"/>
    <property type="match status" value="1"/>
</dbReference>
<keyword evidence="6" id="KW-0045">Antibiotic biosynthesis</keyword>
<dbReference type="Gene3D" id="3.40.366.10">
    <property type="entry name" value="Malonyl-Coenzyme A Acyl Carrier Protein, domain 2"/>
    <property type="match status" value="1"/>
</dbReference>
<dbReference type="GO" id="GO:0006633">
    <property type="term" value="P:fatty acid biosynthetic process"/>
    <property type="evidence" value="ECO:0007669"/>
    <property type="project" value="InterPro"/>
</dbReference>
<dbReference type="SUPFAM" id="SSF53335">
    <property type="entry name" value="S-adenosyl-L-methionine-dependent methyltransferases"/>
    <property type="match status" value="1"/>
</dbReference>
<dbReference type="SMART" id="SM00825">
    <property type="entry name" value="PKS_KS"/>
    <property type="match status" value="1"/>
</dbReference>
<dbReference type="InterPro" id="IPR016036">
    <property type="entry name" value="Malonyl_transacylase_ACP-bd"/>
</dbReference>
<dbReference type="PANTHER" id="PTHR43775:SF37">
    <property type="entry name" value="SI:DKEY-61P9.11"/>
    <property type="match status" value="1"/>
</dbReference>
<dbReference type="InterPro" id="IPR006162">
    <property type="entry name" value="Ppantetheine_attach_site"/>
</dbReference>
<dbReference type="GO" id="GO:0016491">
    <property type="term" value="F:oxidoreductase activity"/>
    <property type="evidence" value="ECO:0007669"/>
    <property type="project" value="InterPro"/>
</dbReference>
<dbReference type="InterPro" id="IPR014031">
    <property type="entry name" value="Ketoacyl_synth_C"/>
</dbReference>
<dbReference type="Pfam" id="PF02801">
    <property type="entry name" value="Ketoacyl-synt_C"/>
    <property type="match status" value="1"/>
</dbReference>
<dbReference type="SUPFAM" id="SSF51735">
    <property type="entry name" value="NAD(P)-binding Rossmann-fold domains"/>
    <property type="match status" value="3"/>
</dbReference>
<dbReference type="Pfam" id="PF08242">
    <property type="entry name" value="Methyltransf_12"/>
    <property type="match status" value="1"/>
</dbReference>
<evidence type="ECO:0000256" key="3">
    <source>
        <dbReference type="ARBA" id="ARBA00022553"/>
    </source>
</evidence>
<feature type="region of interest" description="Disordered" evidence="10">
    <location>
        <begin position="528"/>
        <end position="550"/>
    </location>
</feature>
<dbReference type="InterPro" id="IPR016039">
    <property type="entry name" value="Thiolase-like"/>
</dbReference>
<dbReference type="SMART" id="SM00822">
    <property type="entry name" value="PKS_KR"/>
    <property type="match status" value="1"/>
</dbReference>
<dbReference type="GO" id="GO:0004312">
    <property type="term" value="F:fatty acid synthase activity"/>
    <property type="evidence" value="ECO:0007669"/>
    <property type="project" value="TreeGrafter"/>
</dbReference>
<dbReference type="Pfam" id="PF00698">
    <property type="entry name" value="Acyl_transf_1"/>
    <property type="match status" value="1"/>
</dbReference>
<dbReference type="PANTHER" id="PTHR43775">
    <property type="entry name" value="FATTY ACID SYNTHASE"/>
    <property type="match status" value="1"/>
</dbReference>
<comment type="pathway">
    <text evidence="1">Antibiotic biosynthesis.</text>
</comment>
<dbReference type="SUPFAM" id="SSF55048">
    <property type="entry name" value="Probable ACP-binding domain of malonyl-CoA ACP transacylase"/>
    <property type="match status" value="1"/>
</dbReference>
<keyword evidence="15" id="KW-1185">Reference proteome</keyword>
<dbReference type="SUPFAM" id="SSF53901">
    <property type="entry name" value="Thiolase-like"/>
    <property type="match status" value="1"/>
</dbReference>
<dbReference type="InterPro" id="IPR014043">
    <property type="entry name" value="Acyl_transferase_dom"/>
</dbReference>
<dbReference type="RefSeq" id="WP_152263451.1">
    <property type="nucleotide sequence ID" value="NZ_VOKX01000018.1"/>
</dbReference>
<evidence type="ECO:0000256" key="2">
    <source>
        <dbReference type="ARBA" id="ARBA00022450"/>
    </source>
</evidence>
<dbReference type="EMBL" id="VOKX01000018">
    <property type="protein sequence ID" value="KAB7846951.1"/>
    <property type="molecule type" value="Genomic_DNA"/>
</dbReference>
<dbReference type="InterPro" id="IPR042104">
    <property type="entry name" value="PKS_dehydratase_sf"/>
</dbReference>
<dbReference type="InterPro" id="IPR049900">
    <property type="entry name" value="PKS_mFAS_DH"/>
</dbReference>
<dbReference type="InterPro" id="IPR057326">
    <property type="entry name" value="KR_dom"/>
</dbReference>
<dbReference type="PROSITE" id="PS52004">
    <property type="entry name" value="KS3_2"/>
    <property type="match status" value="1"/>
</dbReference>
<evidence type="ECO:0000256" key="1">
    <source>
        <dbReference type="ARBA" id="ARBA00004792"/>
    </source>
</evidence>
<dbReference type="InterPro" id="IPR016035">
    <property type="entry name" value="Acyl_Trfase/lysoPLipase"/>
</dbReference>
<dbReference type="GO" id="GO:0017000">
    <property type="term" value="P:antibiotic biosynthetic process"/>
    <property type="evidence" value="ECO:0007669"/>
    <property type="project" value="UniProtKB-KW"/>
</dbReference>
<keyword evidence="2" id="KW-0596">Phosphopantetheine</keyword>
<evidence type="ECO:0000313" key="14">
    <source>
        <dbReference type="EMBL" id="KAB7846951.1"/>
    </source>
</evidence>
<feature type="region of interest" description="Disordered" evidence="10">
    <location>
        <begin position="1721"/>
        <end position="1744"/>
    </location>
</feature>
<dbReference type="FunFam" id="3.40.50.720:FF:000209">
    <property type="entry name" value="Polyketide synthase Pks12"/>
    <property type="match status" value="1"/>
</dbReference>
<evidence type="ECO:0000256" key="4">
    <source>
        <dbReference type="ARBA" id="ARBA00022679"/>
    </source>
</evidence>
<dbReference type="Gene3D" id="3.90.180.10">
    <property type="entry name" value="Medium-chain alcohol dehydrogenases, catalytic domain"/>
    <property type="match status" value="1"/>
</dbReference>
<keyword evidence="8" id="KW-0012">Acyltransferase</keyword>
<accession>A0A5N5W9I3</accession>
<dbReference type="InterPro" id="IPR032821">
    <property type="entry name" value="PKS_assoc"/>
</dbReference>
<reference evidence="14 15" key="1">
    <citation type="journal article" date="2019" name="Microb. Cell Fact.">
        <title>Exploring novel herbicidin analogues by transcriptional regulator overexpression and MS/MS molecular networking.</title>
        <authorList>
            <person name="Shi Y."/>
            <person name="Gu R."/>
            <person name="Li Y."/>
            <person name="Wang X."/>
            <person name="Ren W."/>
            <person name="Li X."/>
            <person name="Wang L."/>
            <person name="Xie Y."/>
            <person name="Hong B."/>
        </authorList>
    </citation>
    <scope>NUCLEOTIDE SEQUENCE [LARGE SCALE GENOMIC DNA]</scope>
    <source>
        <strain evidence="14 15">US-43</strain>
    </source>
</reference>
<proteinExistence type="predicted"/>
<comment type="caution">
    <text evidence="14">The sequence shown here is derived from an EMBL/GenBank/DDBJ whole genome shotgun (WGS) entry which is preliminary data.</text>
</comment>
<evidence type="ECO:0000256" key="8">
    <source>
        <dbReference type="ARBA" id="ARBA00023315"/>
    </source>
</evidence>
<dbReference type="GO" id="GO:0031177">
    <property type="term" value="F:phosphopantetheine binding"/>
    <property type="evidence" value="ECO:0007669"/>
    <property type="project" value="InterPro"/>
</dbReference>
<feature type="region of interest" description="Disordered" evidence="10">
    <location>
        <begin position="1241"/>
        <end position="1313"/>
    </location>
</feature>
<dbReference type="InterPro" id="IPR013154">
    <property type="entry name" value="ADH-like_N"/>
</dbReference>
<dbReference type="PROSITE" id="PS00606">
    <property type="entry name" value="KS3_1"/>
    <property type="match status" value="1"/>
</dbReference>
<dbReference type="SMART" id="SM00823">
    <property type="entry name" value="PKS_PP"/>
    <property type="match status" value="1"/>
</dbReference>
<evidence type="ECO:0000256" key="7">
    <source>
        <dbReference type="ARBA" id="ARBA00023268"/>
    </source>
</evidence>
<dbReference type="SUPFAM" id="SSF50129">
    <property type="entry name" value="GroES-like"/>
    <property type="match status" value="1"/>
</dbReference>
<dbReference type="InterPro" id="IPR013968">
    <property type="entry name" value="PKS_KR"/>
</dbReference>
<dbReference type="InterPro" id="IPR049552">
    <property type="entry name" value="PKS_DH_N"/>
</dbReference>
<dbReference type="InterPro" id="IPR014030">
    <property type="entry name" value="Ketoacyl_synth_N"/>
</dbReference>
<dbReference type="InterPro" id="IPR020806">
    <property type="entry name" value="PKS_PP-bd"/>
</dbReference>
<evidence type="ECO:0000259" key="13">
    <source>
        <dbReference type="PROSITE" id="PS52019"/>
    </source>
</evidence>
<dbReference type="Pfam" id="PF14765">
    <property type="entry name" value="PS-DH"/>
    <property type="match status" value="1"/>
</dbReference>
<sequence>MAELPSRPAGSAGRPVAVVGVSCRLPGGVGDLSGLWEVLEQGRDVVGEVPADRFDVRRFVDASMPRVGKSRTAAGGFLDDVAGFDAGYFGIAPKEASRMDPQHRLLLELAVEALDDAGIAPARLAGSDAAVFVGVSDTSYGGLQMMHPEAVNAYTMSGGASSIAANRLSHFFDLRGPSMVVDTACSSSLVALDRACRTLWDGTSAVALCGGVNVLLSPYHFVGFSQAAMLSPTGRCAAFSAAADGFVRAEGGGVVVLKPAADAVADGDRIHGLILGTGTNSDGRTMGLALPSARAQEELLRSVYERAGVGPDELVYLEAHGTGTPVGDPVECQAIGRALGRPRTTGALPIGSAKTNFGHLEPASGIVGLLKALLVLRHRTVPPTLHATPAHPDIDFDGLNITPAAEARPTATVARPVVGVNSFGFGGSNAHVALTAGPGATPDGEPAGPPAPPAGRPLPLVVSARTAAALAEAAAAMVARLEPGLTEGEFYDIAYTACRRRGLHPHRLAVLATVRTAVPLLRSFALPEHGPATETEPPATSTDPEPALGQGLQGLGVTSQAVEHGRVAFVFPGNGSQWAGMAADLLESSAAFRAAVAEADEHLSPLLGWSPLDELAAPPEAQRMSLTRVAQPLLFVVQVGLTRLLREQGITPYCVLGHSVGEVAAAHVAGALDLGQAARVVAARSARQADTAGTGRMAAVALGEADVREALADHSGLEVAAVNSGRDVTVAGPSDAVRVFLARLAEQGVAGTELDVDHAFHSAAMDPVEQPLREALADLRPAAPAVPMISTVTGEPVGGTGLDAAYWWRNVREPVAFAPAVERALDLGADILLEVGPHPVLSPFLRRVAAGRPRTTIAVTGTLRRGEPGAEAMGRAVATLLAQGADPDWRAYFPRRGAVADLPAYPWQRERHWNGTPHSWLRTSGSGELDHPLLGERMPAPWPTWQGTVEPVLVPWLADHRLAGSVVVPATAYVEMALAAGRLALDRAAEVDHLEITRPLVVPWADAGSVRVQLAISPDDGRVHITSTDAQAQRPRPHVRARVRALYGHAPADIDVAAARARCRRTTITGAEHYESVGRAGLRYGPGFRLLDVLHVGDGEVLAAYRHQAADDAFSAHPALLDAALQAGAPLLGDAVADGAVYLPAAIGAARVWHRPAATGWAYARRLSASGTEVCWDVLVTDDDGRVSAELRSCRLRRLAGAHRTPVTVHHTVLRAVTSYDEPVSDALPPDELLTTAVDEPVQGGPSLAAADGSVRGEPSVTVSDGSARGEPSGTLTGQSVPGDPSGTAADGPVPGEPSVTATGQLASGEPPMTATDIASAAASQVAALRADWRGHDYPRFVAALKKAAAHCYAAALAAFLPRPDAPFTAADLLRVGTVPRHATFLSAVLPELRRHRLVGRDDSGGYRLLRTRFDDTKALRDLILRFPRYAPEGRLALHGLRVLRAAGDHRPVEHLLSDGGLADLEQLYDTGVIGRFHNRLAQALLRVVVERWPDDRPLRVLEVGAGTGGTTAALLPLLPPERTRYVFTDVSPAFLTRAEHRFAAYDFLTFRTLDLDADPAAQGLPEGGFDVVVAANALHTARSVEAAVRNVAALAAPNGLLLAVESHDPYVLAPLFGALDTFWDRTDHHERPHSPLLTADRWAALFTRCGFTDVVRTGDDTAPCRDDFSVLLATAPRRPTPHPYPYPHPSPPGPGRHWTVVAETGGELPLAREVAARLPGPGDGPAHSVEAVDGAPAHRPSTPSRGATGICLILGAHQLPEPAATVTLTTRRAALLRRITAACPRRPDGARTALTVVTRPSGALPPPERPLAPEDAAVWGVMRTLANEEPELDVRTISLDRTGRTETDARRLARELLTATGETEVALTRSGGRFAPRELPLPAGHITTTAEHATAYALEIRTPGLSYRPAWVERAPEPVGPGEVAIDVRAAALNYRDIMQAVGLLPAEADEGTFTEAGPGLECAGVVTAVGDGVTTVRPGDRVFALAPASLASRTRTVVQAVGRMPHTMSFAEAATLPVVYTTVHYSLHHLARLRPGETVLVHGGAGGVGLAALRYAHLRGARVIATAGTPAKRELLRHLGADHVLDSRGLDFAAHVRDVTDGRGVDVVVNSLAGEAITRGLELLRPGGRFVELGKRDIYENQPLLLRPFRHNLAFFGVDLTSLAFDPDQGARLFAEVTRRVHDGSYRPLPHSAYPAARVAEAFRLLQHSRHVGKVLVTFDPLDEPAVVERPVTAPRFGSQGTYLVTGGTSGFGAAGARWLADRGVRRLALVSRRGPHAPEAAGLLADLAARGVTATAYAADAADPDGMRRVIRLVDATGHPVDGVLHCAMHLDDDPLADLTDERFAAVLTPKTTGAAVLERLLADRPLETFLLYSSDTTFLGNIRQAAYVAANLHLEALARQRRQRGLPAQTLAWGAIDETGYVARNDLARTLTAVGIEPLSPREALTTAGLLISQGATVAGVGRYNWARLRGILPLLASPRCASLLPEDLQEADHTHEEILRILATMPYEEAARAVAATLARLMADVLHLDERNIDHDRRLDEYGLDSLMLAELLVSLRKRFDIDIPPLELLRSGGTITDISHLVLLRLGITADDPEPPARDAEQSVGER</sequence>
<dbReference type="InterPro" id="IPR009081">
    <property type="entry name" value="PP-bd_ACP"/>
</dbReference>
<dbReference type="Gene3D" id="3.40.47.10">
    <property type="match status" value="1"/>
</dbReference>
<feature type="region of interest" description="C-terminal hotdog fold" evidence="9">
    <location>
        <begin position="1064"/>
        <end position="1205"/>
    </location>
</feature>
<dbReference type="CDD" id="cd05195">
    <property type="entry name" value="enoyl_red"/>
    <property type="match status" value="1"/>
</dbReference>